<protein>
    <recommendedName>
        <fullName evidence="2">CsbD-like domain-containing protein</fullName>
    </recommendedName>
</protein>
<gene>
    <name evidence="3" type="ORF">GCM10023091_02610</name>
</gene>
<dbReference type="RefSeq" id="WP_345026186.1">
    <property type="nucleotide sequence ID" value="NZ_BAABEY010000001.1"/>
</dbReference>
<reference evidence="4" key="1">
    <citation type="journal article" date="2019" name="Int. J. Syst. Evol. Microbiol.">
        <title>The Global Catalogue of Microorganisms (GCM) 10K type strain sequencing project: providing services to taxonomists for standard genome sequencing and annotation.</title>
        <authorList>
            <consortium name="The Broad Institute Genomics Platform"/>
            <consortium name="The Broad Institute Genome Sequencing Center for Infectious Disease"/>
            <person name="Wu L."/>
            <person name="Ma J."/>
        </authorList>
    </citation>
    <scope>NUCLEOTIDE SEQUENCE [LARGE SCALE GENOMIC DNA]</scope>
    <source>
        <strain evidence="4">JCM 31920</strain>
    </source>
</reference>
<dbReference type="InterPro" id="IPR008462">
    <property type="entry name" value="CsbD"/>
</dbReference>
<evidence type="ECO:0000313" key="3">
    <source>
        <dbReference type="EMBL" id="GAA4431625.1"/>
    </source>
</evidence>
<evidence type="ECO:0000313" key="4">
    <source>
        <dbReference type="Proteomes" id="UP001501508"/>
    </source>
</evidence>
<sequence>MKPFAENLKANWKILKGKLKQRYADLTDDDLMYVEGQEEELMGRIAKRTGKEREELEEEMAGYLV</sequence>
<dbReference type="Proteomes" id="UP001501508">
    <property type="component" value="Unassembled WGS sequence"/>
</dbReference>
<comment type="similarity">
    <text evidence="1">Belongs to the UPF0337 (CsbD) family.</text>
</comment>
<evidence type="ECO:0000259" key="2">
    <source>
        <dbReference type="Pfam" id="PF05532"/>
    </source>
</evidence>
<accession>A0ABP8LN96</accession>
<feature type="domain" description="CsbD-like" evidence="2">
    <location>
        <begin position="8"/>
        <end position="57"/>
    </location>
</feature>
<comment type="caution">
    <text evidence="3">The sequence shown here is derived from an EMBL/GenBank/DDBJ whole genome shotgun (WGS) entry which is preliminary data.</text>
</comment>
<evidence type="ECO:0000256" key="1">
    <source>
        <dbReference type="ARBA" id="ARBA00009129"/>
    </source>
</evidence>
<dbReference type="Gene3D" id="1.10.1470.10">
    <property type="entry name" value="YjbJ"/>
    <property type="match status" value="1"/>
</dbReference>
<proteinExistence type="inferred from homology"/>
<name>A0ABP8LN96_9BACT</name>
<dbReference type="InterPro" id="IPR036629">
    <property type="entry name" value="YjbJ_sf"/>
</dbReference>
<keyword evidence="4" id="KW-1185">Reference proteome</keyword>
<organism evidence="3 4">
    <name type="scientific">Ravibacter arvi</name>
    <dbReference type="NCBI Taxonomy" id="2051041"/>
    <lineage>
        <taxon>Bacteria</taxon>
        <taxon>Pseudomonadati</taxon>
        <taxon>Bacteroidota</taxon>
        <taxon>Cytophagia</taxon>
        <taxon>Cytophagales</taxon>
        <taxon>Spirosomataceae</taxon>
        <taxon>Ravibacter</taxon>
    </lineage>
</organism>
<dbReference type="EMBL" id="BAABEY010000001">
    <property type="protein sequence ID" value="GAA4431625.1"/>
    <property type="molecule type" value="Genomic_DNA"/>
</dbReference>
<dbReference type="Pfam" id="PF05532">
    <property type="entry name" value="CsbD"/>
    <property type="match status" value="1"/>
</dbReference>
<dbReference type="SUPFAM" id="SSF69047">
    <property type="entry name" value="Hypothetical protein YjbJ"/>
    <property type="match status" value="1"/>
</dbReference>